<sequence>MEKLPFSERKHLFLSTFIALVDREKFYLSRKDKLLETYKSLHNIDTFAKLMSKRYETIEFVADMIKAHPYVEERKDAIRKAIDRMRIDEFIKHYTEFNEHNKKTA</sequence>
<dbReference type="OrthoDB" id="9815113at2"/>
<dbReference type="EMBL" id="CP011232">
    <property type="protein sequence ID" value="AKI97472.1"/>
    <property type="molecule type" value="Genomic_DNA"/>
</dbReference>
<proteinExistence type="predicted"/>
<dbReference type="RefSeq" id="WP_047754606.1">
    <property type="nucleotide sequence ID" value="NZ_CAJUHA010000011.1"/>
</dbReference>
<evidence type="ECO:0000313" key="1">
    <source>
        <dbReference type="EMBL" id="AKI97472.1"/>
    </source>
</evidence>
<protein>
    <submittedName>
        <fullName evidence="1">Uncharacterized protein</fullName>
    </submittedName>
</protein>
<accession>A0A0G2Z7F2</accession>
<dbReference type="AlphaFoldDB" id="A0A0G2Z7F2"/>
<organism evidence="1 2">
    <name type="scientific">Kosmotoga pacifica</name>
    <dbReference type="NCBI Taxonomy" id="1330330"/>
    <lineage>
        <taxon>Bacteria</taxon>
        <taxon>Thermotogati</taxon>
        <taxon>Thermotogota</taxon>
        <taxon>Thermotogae</taxon>
        <taxon>Kosmotogales</taxon>
        <taxon>Kosmotogaceae</taxon>
        <taxon>Kosmotoga</taxon>
    </lineage>
</organism>
<dbReference type="KEGG" id="kpf:IX53_06160"/>
<reference evidence="1 2" key="1">
    <citation type="submission" date="2015-04" db="EMBL/GenBank/DDBJ databases">
        <title>Complete Genome Sequence of Kosmotoga pacifica SLHLJ1.</title>
        <authorList>
            <person name="Jiang L.J."/>
            <person name="Shao Z.Z."/>
            <person name="Jebbar M."/>
        </authorList>
    </citation>
    <scope>NUCLEOTIDE SEQUENCE [LARGE SCALE GENOMIC DNA]</scope>
    <source>
        <strain evidence="1 2">SLHLJ1</strain>
    </source>
</reference>
<keyword evidence="2" id="KW-1185">Reference proteome</keyword>
<name>A0A0G2Z7F2_9BACT</name>
<dbReference type="Proteomes" id="UP000035159">
    <property type="component" value="Chromosome"/>
</dbReference>
<evidence type="ECO:0000313" key="2">
    <source>
        <dbReference type="Proteomes" id="UP000035159"/>
    </source>
</evidence>
<dbReference type="PATRIC" id="fig|1330330.3.peg.1248"/>
<gene>
    <name evidence="1" type="ORF">IX53_06160</name>
</gene>